<dbReference type="Gene3D" id="3.10.560.10">
    <property type="entry name" value="Outer membrane lipoprotein wza domain like"/>
    <property type="match status" value="1"/>
</dbReference>
<dbReference type="EMBL" id="JADIMR010000080">
    <property type="protein sequence ID" value="MBO8447151.1"/>
    <property type="molecule type" value="Genomic_DNA"/>
</dbReference>
<keyword evidence="2" id="KW-0812">Transmembrane</keyword>
<organism evidence="4 5">
    <name type="scientific">Candidatus Enterocola intestinipullorum</name>
    <dbReference type="NCBI Taxonomy" id="2840783"/>
    <lineage>
        <taxon>Bacteria</taxon>
        <taxon>Pseudomonadati</taxon>
        <taxon>Bacteroidota</taxon>
        <taxon>Bacteroidia</taxon>
        <taxon>Bacteroidales</taxon>
        <taxon>Candidatus Enterocola</taxon>
    </lineage>
</organism>
<gene>
    <name evidence="4" type="ORF">IAC32_05345</name>
</gene>
<dbReference type="Proteomes" id="UP000823637">
    <property type="component" value="Unassembled WGS sequence"/>
</dbReference>
<dbReference type="InterPro" id="IPR049712">
    <property type="entry name" value="Poly_export"/>
</dbReference>
<keyword evidence="2" id="KW-0472">Membrane</keyword>
<dbReference type="Gene3D" id="3.30.1950.10">
    <property type="entry name" value="wza like domain"/>
    <property type="match status" value="1"/>
</dbReference>
<dbReference type="GO" id="GO:0015159">
    <property type="term" value="F:polysaccharide transmembrane transporter activity"/>
    <property type="evidence" value="ECO:0007669"/>
    <property type="project" value="InterPro"/>
</dbReference>
<dbReference type="Pfam" id="PF02563">
    <property type="entry name" value="Poly_export"/>
    <property type="match status" value="1"/>
</dbReference>
<name>A0A9D9HD44_9BACT</name>
<keyword evidence="1" id="KW-0732">Signal</keyword>
<sequence>MRNYRIVGILSVVSLLCFSCVTPKKTHYLQDPDKGIAAYPQVYTPADYKVQVSDELDIDVYTLDEASQKIFNTSNITSANNYKGLYTYTVYDDGTIDFPYVGTVPVAGKTTREIKQDIQQRLREYVHDCSVEVKLANSYFNIITESKASRIQITKEKLTIFEALALAKDLGMYSDRKHVQVIRQDVNGNTTVNKFDLRSKDILGSEYYYIQPNDIIYVKAFQGQFFRMRNFLTAIGITSTTISFGLLIWQIVRLCMPQPQQ</sequence>
<evidence type="ECO:0000313" key="4">
    <source>
        <dbReference type="EMBL" id="MBO8447151.1"/>
    </source>
</evidence>
<reference evidence="4" key="1">
    <citation type="submission" date="2020-10" db="EMBL/GenBank/DDBJ databases">
        <authorList>
            <person name="Gilroy R."/>
        </authorList>
    </citation>
    <scope>NUCLEOTIDE SEQUENCE</scope>
    <source>
        <strain evidence="4">D3-1215</strain>
    </source>
</reference>
<evidence type="ECO:0000256" key="2">
    <source>
        <dbReference type="SAM" id="Phobius"/>
    </source>
</evidence>
<reference evidence="4" key="2">
    <citation type="journal article" date="2021" name="PeerJ">
        <title>Extensive microbial diversity within the chicken gut microbiome revealed by metagenomics and culture.</title>
        <authorList>
            <person name="Gilroy R."/>
            <person name="Ravi A."/>
            <person name="Getino M."/>
            <person name="Pursley I."/>
            <person name="Horton D.L."/>
            <person name="Alikhan N.F."/>
            <person name="Baker D."/>
            <person name="Gharbi K."/>
            <person name="Hall N."/>
            <person name="Watson M."/>
            <person name="Adriaenssens E.M."/>
            <person name="Foster-Nyarko E."/>
            <person name="Jarju S."/>
            <person name="Secka A."/>
            <person name="Antonio M."/>
            <person name="Oren A."/>
            <person name="Chaudhuri R.R."/>
            <person name="La Ragione R."/>
            <person name="Hildebrand F."/>
            <person name="Pallen M.J."/>
        </authorList>
    </citation>
    <scope>NUCLEOTIDE SEQUENCE</scope>
    <source>
        <strain evidence="4">D3-1215</strain>
    </source>
</reference>
<accession>A0A9D9HD44</accession>
<feature type="transmembrane region" description="Helical" evidence="2">
    <location>
        <begin position="231"/>
        <end position="252"/>
    </location>
</feature>
<evidence type="ECO:0000313" key="5">
    <source>
        <dbReference type="Proteomes" id="UP000823637"/>
    </source>
</evidence>
<dbReference type="PANTHER" id="PTHR33619">
    <property type="entry name" value="POLYSACCHARIDE EXPORT PROTEIN GFCE-RELATED"/>
    <property type="match status" value="1"/>
</dbReference>
<evidence type="ECO:0000256" key="1">
    <source>
        <dbReference type="ARBA" id="ARBA00022729"/>
    </source>
</evidence>
<protein>
    <submittedName>
        <fullName evidence="4">Polysaccharide biosynthesis/export family protein</fullName>
    </submittedName>
</protein>
<dbReference type="PANTHER" id="PTHR33619:SF3">
    <property type="entry name" value="POLYSACCHARIDE EXPORT PROTEIN GFCE-RELATED"/>
    <property type="match status" value="1"/>
</dbReference>
<dbReference type="InterPro" id="IPR003715">
    <property type="entry name" value="Poly_export_N"/>
</dbReference>
<proteinExistence type="predicted"/>
<dbReference type="AlphaFoldDB" id="A0A9D9HD44"/>
<keyword evidence="2" id="KW-1133">Transmembrane helix</keyword>
<feature type="domain" description="Polysaccharide export protein N-terminal" evidence="3">
    <location>
        <begin position="44"/>
        <end position="135"/>
    </location>
</feature>
<comment type="caution">
    <text evidence="4">The sequence shown here is derived from an EMBL/GenBank/DDBJ whole genome shotgun (WGS) entry which is preliminary data.</text>
</comment>
<evidence type="ECO:0000259" key="3">
    <source>
        <dbReference type="Pfam" id="PF02563"/>
    </source>
</evidence>